<dbReference type="InterPro" id="IPR047057">
    <property type="entry name" value="MerR_fam"/>
</dbReference>
<gene>
    <name evidence="4" type="ORF">JBF11_04175</name>
</gene>
<feature type="coiled-coil region" evidence="2">
    <location>
        <begin position="75"/>
        <end position="102"/>
    </location>
</feature>
<dbReference type="EMBL" id="CP065938">
    <property type="protein sequence ID" value="UWX06514.1"/>
    <property type="molecule type" value="Genomic_DNA"/>
</dbReference>
<keyword evidence="5" id="KW-1185">Reference proteome</keyword>
<dbReference type="InterPro" id="IPR009061">
    <property type="entry name" value="DNA-bd_dom_put_sf"/>
</dbReference>
<dbReference type="PANTHER" id="PTHR30204">
    <property type="entry name" value="REDOX-CYCLING DRUG-SENSING TRANSCRIPTIONAL ACTIVATOR SOXR"/>
    <property type="match status" value="1"/>
</dbReference>
<dbReference type="RefSeq" id="WP_334316126.1">
    <property type="nucleotide sequence ID" value="NZ_CP065938.1"/>
</dbReference>
<accession>A0ABY5Y2T8</accession>
<evidence type="ECO:0000259" key="3">
    <source>
        <dbReference type="PROSITE" id="PS50937"/>
    </source>
</evidence>
<dbReference type="SMART" id="SM00422">
    <property type="entry name" value="HTH_MERR"/>
    <property type="match status" value="1"/>
</dbReference>
<dbReference type="SUPFAM" id="SSF55136">
    <property type="entry name" value="Probable bacterial effector-binding domain"/>
    <property type="match status" value="1"/>
</dbReference>
<keyword evidence="2" id="KW-0175">Coiled coil</keyword>
<dbReference type="Gene3D" id="3.20.80.10">
    <property type="entry name" value="Regulatory factor, effector binding domain"/>
    <property type="match status" value="1"/>
</dbReference>
<dbReference type="Gene3D" id="1.10.1660.10">
    <property type="match status" value="1"/>
</dbReference>
<dbReference type="Pfam" id="PF06445">
    <property type="entry name" value="GyrI-like"/>
    <property type="match status" value="1"/>
</dbReference>
<dbReference type="InterPro" id="IPR011256">
    <property type="entry name" value="Reg_factor_effector_dom_sf"/>
</dbReference>
<protein>
    <submittedName>
        <fullName evidence="4">MerR family transcriptional regulator</fullName>
    </submittedName>
</protein>
<evidence type="ECO:0000313" key="4">
    <source>
        <dbReference type="EMBL" id="UWX06514.1"/>
    </source>
</evidence>
<dbReference type="SUPFAM" id="SSF46955">
    <property type="entry name" value="Putative DNA-binding domain"/>
    <property type="match status" value="1"/>
</dbReference>
<dbReference type="Pfam" id="PF13411">
    <property type="entry name" value="MerR_1"/>
    <property type="match status" value="1"/>
</dbReference>
<proteinExistence type="predicted"/>
<keyword evidence="1" id="KW-0238">DNA-binding</keyword>
<organism evidence="4 5">
    <name type="scientific">Taurinivorans muris</name>
    <dbReference type="NCBI Taxonomy" id="2787751"/>
    <lineage>
        <taxon>Bacteria</taxon>
        <taxon>Pseudomonadati</taxon>
        <taxon>Thermodesulfobacteriota</taxon>
        <taxon>Desulfovibrionia</taxon>
        <taxon>Desulfovibrionales</taxon>
        <taxon>Desulfovibrionaceae</taxon>
        <taxon>Taurinivorans</taxon>
    </lineage>
</organism>
<evidence type="ECO:0000313" key="5">
    <source>
        <dbReference type="Proteomes" id="UP001058120"/>
    </source>
</evidence>
<dbReference type="PANTHER" id="PTHR30204:SF85">
    <property type="entry name" value="MULTIDRUG-EFFLUX TRANSPORTER 2 REGULATOR"/>
    <property type="match status" value="1"/>
</dbReference>
<dbReference type="Proteomes" id="UP001058120">
    <property type="component" value="Chromosome"/>
</dbReference>
<evidence type="ECO:0000256" key="1">
    <source>
        <dbReference type="ARBA" id="ARBA00023125"/>
    </source>
</evidence>
<dbReference type="InterPro" id="IPR000551">
    <property type="entry name" value="MerR-type_HTH_dom"/>
</dbReference>
<sequence>MNNKKYLKINEFAKLCHTTKDTLLHYDQKDLLKPEYTAENKYRYYSIEQFFKYNLIALLKGTESTLEEIKEALNAREPERLLNLIEERMEQLKNEQKEIAKRISMFSTLAALSKKALTQEYDTLFFEKINEETIYLSPIRTAEDINQMKTYTLCLSDFLLDYINHEHTPVLPLGMLVTKRDIAKQRFTVNYFFSKTSEHEKAQVKIIKKGRYACWLHKGKMDSQEQACHTFLDILKKQGYSLKSDLFLFDQMNYLIDATNEELIINYAIKIGKKKQQGN</sequence>
<dbReference type="InterPro" id="IPR029442">
    <property type="entry name" value="GyrI-like"/>
</dbReference>
<evidence type="ECO:0000256" key="2">
    <source>
        <dbReference type="SAM" id="Coils"/>
    </source>
</evidence>
<dbReference type="PROSITE" id="PS50937">
    <property type="entry name" value="HTH_MERR_2"/>
    <property type="match status" value="1"/>
</dbReference>
<name>A0ABY5Y2T8_9BACT</name>
<feature type="domain" description="HTH merR-type" evidence="3">
    <location>
        <begin position="6"/>
        <end position="75"/>
    </location>
</feature>
<reference evidence="4" key="1">
    <citation type="submission" date="2020-12" db="EMBL/GenBank/DDBJ databases">
        <title>Taurinivorans muris gen. nov., sp. nov., fundamental and realized metabolic niche of a ubiquitous sulfidogenic bacterium in the murine intestine.</title>
        <authorList>
            <person name="Ye H."/>
            <person name="Hanson B.T."/>
            <person name="Loy A."/>
        </authorList>
    </citation>
    <scope>NUCLEOTIDE SEQUENCE</scope>
    <source>
        <strain evidence="4">LT0009</strain>
    </source>
</reference>